<gene>
    <name evidence="1" type="ORF">TNCV_2561671</name>
</gene>
<evidence type="ECO:0000313" key="1">
    <source>
        <dbReference type="EMBL" id="GFX86285.1"/>
    </source>
</evidence>
<evidence type="ECO:0000313" key="2">
    <source>
        <dbReference type="Proteomes" id="UP000887159"/>
    </source>
</evidence>
<keyword evidence="2" id="KW-1185">Reference proteome</keyword>
<dbReference type="Proteomes" id="UP000887159">
    <property type="component" value="Unassembled WGS sequence"/>
</dbReference>
<proteinExistence type="predicted"/>
<dbReference type="EMBL" id="BMAU01021004">
    <property type="protein sequence ID" value="GFX86285.1"/>
    <property type="molecule type" value="Genomic_DNA"/>
</dbReference>
<comment type="caution">
    <text evidence="1">The sequence shown here is derived from an EMBL/GenBank/DDBJ whole genome shotgun (WGS) entry which is preliminary data.</text>
</comment>
<accession>A0A8X6R197</accession>
<sequence length="83" mass="9789">MQLYLGDRRPPISSNWRTVVAKCLSNSRRDFFKRTATADPDVSQSGRPIFDDFYQHLWPYIGNNAANVVFQMVKRLWLIRIDQ</sequence>
<name>A0A8X6R197_TRICX</name>
<dbReference type="AlphaFoldDB" id="A0A8X6R197"/>
<reference evidence="1" key="1">
    <citation type="submission" date="2020-08" db="EMBL/GenBank/DDBJ databases">
        <title>Multicomponent nature underlies the extraordinary mechanical properties of spider dragline silk.</title>
        <authorList>
            <person name="Kono N."/>
            <person name="Nakamura H."/>
            <person name="Mori M."/>
            <person name="Yoshida Y."/>
            <person name="Ohtoshi R."/>
            <person name="Malay A.D."/>
            <person name="Moran D.A.P."/>
            <person name="Tomita M."/>
            <person name="Numata K."/>
            <person name="Arakawa K."/>
        </authorList>
    </citation>
    <scope>NUCLEOTIDE SEQUENCE</scope>
</reference>
<organism evidence="1 2">
    <name type="scientific">Trichonephila clavipes</name>
    <name type="common">Golden silk orbweaver</name>
    <name type="synonym">Nephila clavipes</name>
    <dbReference type="NCBI Taxonomy" id="2585209"/>
    <lineage>
        <taxon>Eukaryota</taxon>
        <taxon>Metazoa</taxon>
        <taxon>Ecdysozoa</taxon>
        <taxon>Arthropoda</taxon>
        <taxon>Chelicerata</taxon>
        <taxon>Arachnida</taxon>
        <taxon>Araneae</taxon>
        <taxon>Araneomorphae</taxon>
        <taxon>Entelegynae</taxon>
        <taxon>Araneoidea</taxon>
        <taxon>Nephilidae</taxon>
        <taxon>Trichonephila</taxon>
    </lineage>
</organism>
<protein>
    <submittedName>
        <fullName evidence="1">Uncharacterized protein</fullName>
    </submittedName>
</protein>